<evidence type="ECO:0000256" key="4">
    <source>
        <dbReference type="ARBA" id="ARBA00023204"/>
    </source>
</evidence>
<comment type="subcellular location">
    <subcellularLocation>
        <location evidence="1">Nucleus</location>
    </subcellularLocation>
</comment>
<organism evidence="11 12">
    <name type="scientific">Penicillium brevicompactum</name>
    <dbReference type="NCBI Taxonomy" id="5074"/>
    <lineage>
        <taxon>Eukaryota</taxon>
        <taxon>Fungi</taxon>
        <taxon>Dikarya</taxon>
        <taxon>Ascomycota</taxon>
        <taxon>Pezizomycotina</taxon>
        <taxon>Eurotiomycetes</taxon>
        <taxon>Eurotiomycetidae</taxon>
        <taxon>Eurotiales</taxon>
        <taxon>Aspergillaceae</taxon>
        <taxon>Penicillium</taxon>
    </lineage>
</organism>
<dbReference type="PANTHER" id="PTHR32235">
    <property type="entry name" value="NON-HOMOLOGOUS END-JOINING FACTOR 1"/>
    <property type="match status" value="1"/>
</dbReference>
<dbReference type="Gene3D" id="2.170.210.10">
    <property type="entry name" value="DNA double-strand break repair and VJ recombination XRCC4, N-terminal"/>
    <property type="match status" value="1"/>
</dbReference>
<sequence length="529" mass="58449">MPPRWNRLQLSNKDVPPLLFQYTWTQQGYEFYVTDLTYIWSERLPKKQIIKRAEEDVTTIDPGEDPEQLNVLLEKIGEALQNGTESVTLSSGTQADSLEWNLILAKEEPCYLTSKMLLPLLREEANWEVRQRSLLQQIKQKDSVISKFLDKIETIGVDLGSVFPSAAGSRASRKGVTRSEAARFVKGLEPFEEQSWLAEAGSSDGAGLATNLLQELADPGESHDDLATDRQGWWCQLIRSPEATPIHDKKNEQETPQKHVDTEGESTASSDEDDGDFQRQETPPRLKSQPAKSNRSPPGQKSRKKSPSPAPLPVEPEDESTASDSDPEPEPRRSRIPTVSKSPEPPVLKPQEEPKRKKGGLGVIGGKKYQAAEPSVPPPQPRDSPGLRDTRASPEQNIRSEDPLPMSSIMPPATTTVKRTGKLGMIGGKAKAKANDPVPHEASPPVPETQVPSPSQSSSIKPKDIHGATTNVVQKEETPLPELPPAEAPASVPPAELETDEQRADRRREELKRSLEAKSKVPAKKKRRF</sequence>
<comment type="caution">
    <text evidence="11">The sequence shown here is derived from an EMBL/GenBank/DDBJ whole genome shotgun (WGS) entry which is preliminary data.</text>
</comment>
<dbReference type="CDD" id="cd22285">
    <property type="entry name" value="HD_XLF_N"/>
    <property type="match status" value="1"/>
</dbReference>
<dbReference type="GO" id="GO:0006303">
    <property type="term" value="P:double-strand break repair via nonhomologous end joining"/>
    <property type="evidence" value="ECO:0007669"/>
    <property type="project" value="UniProtKB-ARBA"/>
</dbReference>
<evidence type="ECO:0000313" key="11">
    <source>
        <dbReference type="EMBL" id="KAJ5340974.1"/>
    </source>
</evidence>
<dbReference type="GO" id="GO:0032807">
    <property type="term" value="C:DNA ligase IV complex"/>
    <property type="evidence" value="ECO:0007669"/>
    <property type="project" value="TreeGrafter"/>
</dbReference>
<feature type="domain" description="XLF-like coiled-coil region" evidence="10">
    <location>
        <begin position="112"/>
        <end position="160"/>
    </location>
</feature>
<dbReference type="Proteomes" id="UP001148299">
    <property type="component" value="Unassembled WGS sequence"/>
</dbReference>
<dbReference type="Pfam" id="PF21928">
    <property type="entry name" value="XLF_CC"/>
    <property type="match status" value="1"/>
</dbReference>
<evidence type="ECO:0000256" key="8">
    <source>
        <dbReference type="SAM" id="MobiDB-lite"/>
    </source>
</evidence>
<evidence type="ECO:0000256" key="5">
    <source>
        <dbReference type="ARBA" id="ARBA00023242"/>
    </source>
</evidence>
<gene>
    <name evidence="11" type="ORF">N7541_010098</name>
</gene>
<protein>
    <recommendedName>
        <fullName evidence="7">Non-homologous end-joining factor 1</fullName>
    </recommendedName>
</protein>
<evidence type="ECO:0000313" key="12">
    <source>
        <dbReference type="Proteomes" id="UP001148299"/>
    </source>
</evidence>
<keyword evidence="12" id="KW-1185">Reference proteome</keyword>
<dbReference type="GO" id="GO:0045027">
    <property type="term" value="F:DNA end binding"/>
    <property type="evidence" value="ECO:0007669"/>
    <property type="project" value="TreeGrafter"/>
</dbReference>
<evidence type="ECO:0000256" key="2">
    <source>
        <dbReference type="ARBA" id="ARBA00022763"/>
    </source>
</evidence>
<feature type="compositionally biased region" description="Basic and acidic residues" evidence="8">
    <location>
        <begin position="500"/>
        <end position="519"/>
    </location>
</feature>
<dbReference type="InterPro" id="IPR052287">
    <property type="entry name" value="NHEJ_factor"/>
</dbReference>
<evidence type="ECO:0000256" key="7">
    <source>
        <dbReference type="ARBA" id="ARBA00044529"/>
    </source>
</evidence>
<evidence type="ECO:0000256" key="6">
    <source>
        <dbReference type="ARBA" id="ARBA00025747"/>
    </source>
</evidence>
<keyword evidence="3" id="KW-0238">DNA-binding</keyword>
<dbReference type="PANTHER" id="PTHR32235:SF1">
    <property type="entry name" value="NON-HOMOLOGOUS END-JOINING FACTOR 1"/>
    <property type="match status" value="1"/>
</dbReference>
<feature type="region of interest" description="Disordered" evidence="8">
    <location>
        <begin position="244"/>
        <end position="529"/>
    </location>
</feature>
<feature type="compositionally biased region" description="Basic and acidic residues" evidence="8">
    <location>
        <begin position="385"/>
        <end position="402"/>
    </location>
</feature>
<keyword evidence="5" id="KW-0539">Nucleus</keyword>
<dbReference type="InterPro" id="IPR053829">
    <property type="entry name" value="XLF-like_CC"/>
</dbReference>
<evidence type="ECO:0000256" key="1">
    <source>
        <dbReference type="ARBA" id="ARBA00004123"/>
    </source>
</evidence>
<comment type="similarity">
    <text evidence="6">Belongs to the XRCC4-XLF family. XLF subfamily.</text>
</comment>
<evidence type="ECO:0000259" key="9">
    <source>
        <dbReference type="Pfam" id="PF09302"/>
    </source>
</evidence>
<feature type="compositionally biased region" description="Basic and acidic residues" evidence="8">
    <location>
        <begin position="245"/>
        <end position="262"/>
    </location>
</feature>
<feature type="compositionally biased region" description="Low complexity" evidence="8">
    <location>
        <begin position="448"/>
        <end position="460"/>
    </location>
</feature>
<dbReference type="EMBL" id="JAPZBR010000008">
    <property type="protein sequence ID" value="KAJ5340974.1"/>
    <property type="molecule type" value="Genomic_DNA"/>
</dbReference>
<proteinExistence type="inferred from homology"/>
<keyword evidence="4" id="KW-0234">DNA repair</keyword>
<dbReference type="AlphaFoldDB" id="A0A9W9QQA7"/>
<feature type="compositionally biased region" description="Acidic residues" evidence="8">
    <location>
        <begin position="315"/>
        <end position="328"/>
    </location>
</feature>
<dbReference type="Pfam" id="PF09302">
    <property type="entry name" value="XLF"/>
    <property type="match status" value="1"/>
</dbReference>
<feature type="domain" description="XLF-like N-terminal" evidence="9">
    <location>
        <begin position="4"/>
        <end position="98"/>
    </location>
</feature>
<name>A0A9W9QQA7_PENBR</name>
<reference evidence="11" key="1">
    <citation type="submission" date="2022-12" db="EMBL/GenBank/DDBJ databases">
        <authorList>
            <person name="Petersen C."/>
        </authorList>
    </citation>
    <scope>NUCLEOTIDE SEQUENCE</scope>
    <source>
        <strain evidence="11">IBT 35675</strain>
    </source>
</reference>
<evidence type="ECO:0000259" key="10">
    <source>
        <dbReference type="Pfam" id="PF21928"/>
    </source>
</evidence>
<accession>A0A9W9QQA7</accession>
<reference evidence="11" key="2">
    <citation type="journal article" date="2023" name="IMA Fungus">
        <title>Comparative genomic study of the Penicillium genus elucidates a diverse pangenome and 15 lateral gene transfer events.</title>
        <authorList>
            <person name="Petersen C."/>
            <person name="Sorensen T."/>
            <person name="Nielsen M.R."/>
            <person name="Sondergaard T.E."/>
            <person name="Sorensen J.L."/>
            <person name="Fitzpatrick D.A."/>
            <person name="Frisvad J.C."/>
            <person name="Nielsen K.L."/>
        </authorList>
    </citation>
    <scope>NUCLEOTIDE SEQUENCE</scope>
    <source>
        <strain evidence="11">IBT 35675</strain>
    </source>
</reference>
<dbReference type="InterPro" id="IPR038051">
    <property type="entry name" value="XRCC4-like_N_sf"/>
</dbReference>
<keyword evidence="2" id="KW-0227">DNA damage</keyword>
<evidence type="ECO:0000256" key="3">
    <source>
        <dbReference type="ARBA" id="ARBA00023125"/>
    </source>
</evidence>
<dbReference type="InterPro" id="IPR015381">
    <property type="entry name" value="XLF-like_N"/>
</dbReference>
<feature type="compositionally biased region" description="Polar residues" evidence="8">
    <location>
        <begin position="290"/>
        <end position="299"/>
    </location>
</feature>